<evidence type="ECO:0008006" key="3">
    <source>
        <dbReference type="Google" id="ProtNLM"/>
    </source>
</evidence>
<dbReference type="Proteomes" id="UP001521150">
    <property type="component" value="Unassembled WGS sequence"/>
</dbReference>
<accession>A0ABS8ZLN8</accession>
<reference evidence="1 2" key="1">
    <citation type="submission" date="2021-12" db="EMBL/GenBank/DDBJ databases">
        <title>Genome sequence of Kibdelosporangium philippinense ATCC 49844.</title>
        <authorList>
            <person name="Fedorov E.A."/>
            <person name="Omeragic M."/>
            <person name="Shalygina K.F."/>
            <person name="Maclea K.S."/>
        </authorList>
    </citation>
    <scope>NUCLEOTIDE SEQUENCE [LARGE SCALE GENOMIC DNA]</scope>
    <source>
        <strain evidence="1 2">ATCC 49844</strain>
    </source>
</reference>
<keyword evidence="2" id="KW-1185">Reference proteome</keyword>
<name>A0ABS8ZLN8_9PSEU</name>
<dbReference type="EMBL" id="JAJVCN010000003">
    <property type="protein sequence ID" value="MCE7008715.1"/>
    <property type="molecule type" value="Genomic_DNA"/>
</dbReference>
<proteinExistence type="predicted"/>
<protein>
    <recommendedName>
        <fullName evidence="3">DUF1902 domain-containing protein</fullName>
    </recommendedName>
</protein>
<gene>
    <name evidence="1" type="ORF">LWC34_38780</name>
</gene>
<sequence>MKKTLFSRTVPCTDAFGHETHASVTVYTDFTLRVTTPMSGADLTNDQADKLAEEIQAAVRKRSVARQLHFSRMESEAEIAVYGDEPEES</sequence>
<organism evidence="1 2">
    <name type="scientific">Kibdelosporangium philippinense</name>
    <dbReference type="NCBI Taxonomy" id="211113"/>
    <lineage>
        <taxon>Bacteria</taxon>
        <taxon>Bacillati</taxon>
        <taxon>Actinomycetota</taxon>
        <taxon>Actinomycetes</taxon>
        <taxon>Pseudonocardiales</taxon>
        <taxon>Pseudonocardiaceae</taxon>
        <taxon>Kibdelosporangium</taxon>
    </lineage>
</organism>
<comment type="caution">
    <text evidence="1">The sequence shown here is derived from an EMBL/GenBank/DDBJ whole genome shotgun (WGS) entry which is preliminary data.</text>
</comment>
<evidence type="ECO:0000313" key="1">
    <source>
        <dbReference type="EMBL" id="MCE7008715.1"/>
    </source>
</evidence>
<evidence type="ECO:0000313" key="2">
    <source>
        <dbReference type="Proteomes" id="UP001521150"/>
    </source>
</evidence>
<dbReference type="RefSeq" id="WP_233730186.1">
    <property type="nucleotide sequence ID" value="NZ_JAJVCN010000003.1"/>
</dbReference>